<reference evidence="3" key="1">
    <citation type="submission" date="2018-07" db="EMBL/GenBank/DDBJ databases">
        <title>Genome sequencing of Paracoccus sp. SC2-6.</title>
        <authorList>
            <person name="Heo J."/>
            <person name="Kim S.-J."/>
            <person name="Kwon S.-W."/>
        </authorList>
    </citation>
    <scope>NUCLEOTIDE SEQUENCE [LARGE SCALE GENOMIC DNA]</scope>
    <source>
        <strain evidence="3">SC2-6</strain>
    </source>
</reference>
<dbReference type="Pfam" id="PF07883">
    <property type="entry name" value="Cupin_2"/>
    <property type="match status" value="1"/>
</dbReference>
<name>A0A344PLT9_9RHOB</name>
<dbReference type="Gene3D" id="2.60.120.10">
    <property type="entry name" value="Jelly Rolls"/>
    <property type="match status" value="1"/>
</dbReference>
<dbReference type="EMBL" id="CP030918">
    <property type="protein sequence ID" value="AXC50344.1"/>
    <property type="molecule type" value="Genomic_DNA"/>
</dbReference>
<dbReference type="InterPro" id="IPR014710">
    <property type="entry name" value="RmlC-like_jellyroll"/>
</dbReference>
<dbReference type="InterPro" id="IPR013096">
    <property type="entry name" value="Cupin_2"/>
</dbReference>
<dbReference type="Proteomes" id="UP000252023">
    <property type="component" value="Chromosome"/>
</dbReference>
<gene>
    <name evidence="2" type="ORF">DRW48_12130</name>
</gene>
<keyword evidence="3" id="KW-1185">Reference proteome</keyword>
<evidence type="ECO:0000313" key="2">
    <source>
        <dbReference type="EMBL" id="AXC50344.1"/>
    </source>
</evidence>
<organism evidence="2 3">
    <name type="scientific">Paracoccus suum</name>
    <dbReference type="NCBI Taxonomy" id="2259340"/>
    <lineage>
        <taxon>Bacteria</taxon>
        <taxon>Pseudomonadati</taxon>
        <taxon>Pseudomonadota</taxon>
        <taxon>Alphaproteobacteria</taxon>
        <taxon>Rhodobacterales</taxon>
        <taxon>Paracoccaceae</taxon>
        <taxon>Paracoccus</taxon>
    </lineage>
</organism>
<dbReference type="CDD" id="cd06982">
    <property type="entry name" value="cupin_BauB-like"/>
    <property type="match status" value="1"/>
</dbReference>
<feature type="domain" description="Cupin type-2" evidence="1">
    <location>
        <begin position="20"/>
        <end position="90"/>
    </location>
</feature>
<dbReference type="InterPro" id="IPR011051">
    <property type="entry name" value="RmlC_Cupin_sf"/>
</dbReference>
<dbReference type="AlphaFoldDB" id="A0A344PLT9"/>
<dbReference type="SUPFAM" id="SSF51182">
    <property type="entry name" value="RmlC-like cupins"/>
    <property type="match status" value="1"/>
</dbReference>
<dbReference type="KEGG" id="pars:DRW48_12130"/>
<accession>A0A344PLT9</accession>
<proteinExistence type="predicted"/>
<evidence type="ECO:0000313" key="3">
    <source>
        <dbReference type="Proteomes" id="UP000252023"/>
    </source>
</evidence>
<sequence>MKDCTGKVLLDDAQVRVTRYDFAPGGETGWHQHEMDYVIVTLTECRLAVDLPGGETVESTIPPGASYRRPIGTEHNVRNNGAAPMAFVEVELKR</sequence>
<dbReference type="RefSeq" id="WP_114076661.1">
    <property type="nucleotide sequence ID" value="NZ_CP030918.1"/>
</dbReference>
<dbReference type="OrthoDB" id="9800684at2"/>
<protein>
    <submittedName>
        <fullName evidence="2">Cupin domain-containing protein</fullName>
    </submittedName>
</protein>
<evidence type="ECO:0000259" key="1">
    <source>
        <dbReference type="Pfam" id="PF07883"/>
    </source>
</evidence>